<name>A0ABS9WEF0_9ACTN</name>
<dbReference type="SUPFAM" id="SSF53474">
    <property type="entry name" value="alpha/beta-Hydrolases"/>
    <property type="match status" value="1"/>
</dbReference>
<gene>
    <name evidence="1" type="ORF">LPT13_02605</name>
</gene>
<evidence type="ECO:0000313" key="1">
    <source>
        <dbReference type="EMBL" id="MCI2241243.1"/>
    </source>
</evidence>
<protein>
    <submittedName>
        <fullName evidence="1">DUF2974 domain-containing protein</fullName>
    </submittedName>
</protein>
<proteinExistence type="predicted"/>
<keyword evidence="2" id="KW-1185">Reference proteome</keyword>
<dbReference type="Gene3D" id="3.40.50.1820">
    <property type="entry name" value="alpha/beta hydrolase"/>
    <property type="match status" value="1"/>
</dbReference>
<dbReference type="InterPro" id="IPR029058">
    <property type="entry name" value="AB_hydrolase_fold"/>
</dbReference>
<accession>A0ABS9WEF0</accession>
<reference evidence="1" key="1">
    <citation type="submission" date="2021-11" db="EMBL/GenBank/DDBJ databases">
        <title>A Novel Adlercreutzia Species, isolated from a Allomyrina dichotoma larva feces.</title>
        <authorList>
            <person name="Suh M.K."/>
        </authorList>
    </citation>
    <scope>NUCLEOTIDE SEQUENCE</scope>
    <source>
        <strain evidence="1">JBNU-10</strain>
    </source>
</reference>
<sequence length="379" mass="41936">MANIVSYLAREQRTFEEEPFNVVDGLVMATLAYLRYERYDRMPTNPAEPVRLHDVIALTSWKALVAGSWMRDASDSRPFLRALMASRRYRDAFVSFYANEHSDAVEKQFSAITLTVGDGRSYLAFRGTDGSLAGWKEDFNLCFMDVTPSQRAAVAYVSGVASALPGRIVLTGHSKGGNLAQYAALCVASGVYGRIDRVCNYDGPSFLSDPSPRVDDAAYHAMLFKAVPESSLFGMILESGRDYHVVQSSAMLIFQHEPFSWLVSHGDFLYQQRLNRTAVWADGTLDGWLKTRTPEQRAQFIDTIYDFVAASGVKTSQDLHRNFGSIVVNVATSTAKLDPETRSFILDTLKALLGVVGSETKKVIMPRARYGSPSDSPSA</sequence>
<comment type="caution">
    <text evidence="1">The sequence shown here is derived from an EMBL/GenBank/DDBJ whole genome shotgun (WGS) entry which is preliminary data.</text>
</comment>
<evidence type="ECO:0000313" key="2">
    <source>
        <dbReference type="Proteomes" id="UP001430755"/>
    </source>
</evidence>
<dbReference type="Pfam" id="PF11187">
    <property type="entry name" value="Mbeg1-like"/>
    <property type="match status" value="1"/>
</dbReference>
<dbReference type="EMBL" id="JAJMLW010000001">
    <property type="protein sequence ID" value="MCI2241243.1"/>
    <property type="molecule type" value="Genomic_DNA"/>
</dbReference>
<organism evidence="1 2">
    <name type="scientific">Adlercreutzia faecimuris</name>
    <dbReference type="NCBI Taxonomy" id="2897341"/>
    <lineage>
        <taxon>Bacteria</taxon>
        <taxon>Bacillati</taxon>
        <taxon>Actinomycetota</taxon>
        <taxon>Coriobacteriia</taxon>
        <taxon>Eggerthellales</taxon>
        <taxon>Eggerthellaceae</taxon>
        <taxon>Adlercreutzia</taxon>
    </lineage>
</organism>
<dbReference type="RefSeq" id="WP_242163208.1">
    <property type="nucleotide sequence ID" value="NZ_JAJMLW010000001.1"/>
</dbReference>
<dbReference type="InterPro" id="IPR024499">
    <property type="entry name" value="Mbeg1-like"/>
</dbReference>
<dbReference type="Proteomes" id="UP001430755">
    <property type="component" value="Unassembled WGS sequence"/>
</dbReference>